<evidence type="ECO:0000256" key="2">
    <source>
        <dbReference type="ARBA" id="ARBA00006375"/>
    </source>
</evidence>
<evidence type="ECO:0008006" key="11">
    <source>
        <dbReference type="Google" id="ProtNLM"/>
    </source>
</evidence>
<dbReference type="Gene3D" id="1.50.40.10">
    <property type="entry name" value="Mitochondrial carrier domain"/>
    <property type="match status" value="1"/>
</dbReference>
<keyword evidence="4" id="KW-0812">Transmembrane</keyword>
<dbReference type="GO" id="GO:0000064">
    <property type="term" value="F:L-ornithine transmembrane transporter activity"/>
    <property type="evidence" value="ECO:0007669"/>
    <property type="project" value="TreeGrafter"/>
</dbReference>
<evidence type="ECO:0000256" key="3">
    <source>
        <dbReference type="ARBA" id="ARBA00022448"/>
    </source>
</evidence>
<accession>A0A2G8RRM6</accession>
<evidence type="ECO:0000313" key="10">
    <source>
        <dbReference type="Proteomes" id="UP000230002"/>
    </source>
</evidence>
<comment type="caution">
    <text evidence="9">The sequence shown here is derived from an EMBL/GenBank/DDBJ whole genome shotgun (WGS) entry which is preliminary data.</text>
</comment>
<dbReference type="InterPro" id="IPR023395">
    <property type="entry name" value="MCP_dom_sf"/>
</dbReference>
<dbReference type="EMBL" id="AYKW01000067">
    <property type="protein sequence ID" value="PIL24159.1"/>
    <property type="molecule type" value="Genomic_DNA"/>
</dbReference>
<dbReference type="InterPro" id="IPR050567">
    <property type="entry name" value="Mitochondrial_Carrier"/>
</dbReference>
<keyword evidence="5" id="KW-0677">Repeat</keyword>
<keyword evidence="3" id="KW-0813">Transport</keyword>
<keyword evidence="6" id="KW-1133">Transmembrane helix</keyword>
<evidence type="ECO:0000313" key="9">
    <source>
        <dbReference type="EMBL" id="PIL24159.1"/>
    </source>
</evidence>
<keyword evidence="7" id="KW-0496">Mitochondrion</keyword>
<dbReference type="AlphaFoldDB" id="A0A2G8RRM6"/>
<dbReference type="SUPFAM" id="SSF103506">
    <property type="entry name" value="Mitochondrial carrier"/>
    <property type="match status" value="1"/>
</dbReference>
<dbReference type="GO" id="GO:0031966">
    <property type="term" value="C:mitochondrial membrane"/>
    <property type="evidence" value="ECO:0007669"/>
    <property type="project" value="UniProtKB-SubCell"/>
</dbReference>
<keyword evidence="8" id="KW-0472">Membrane</keyword>
<protein>
    <recommendedName>
        <fullName evidence="11">Transporter</fullName>
    </recommendedName>
</protein>
<dbReference type="Proteomes" id="UP000230002">
    <property type="component" value="Unassembled WGS sequence"/>
</dbReference>
<comment type="subcellular location">
    <subcellularLocation>
        <location evidence="1">Mitochondrion membrane</location>
        <topology evidence="1">Multi-pass membrane protein</topology>
    </subcellularLocation>
</comment>
<dbReference type="GO" id="GO:1990575">
    <property type="term" value="P:mitochondrial L-ornithine transmembrane transport"/>
    <property type="evidence" value="ECO:0007669"/>
    <property type="project" value="TreeGrafter"/>
</dbReference>
<dbReference type="PANTHER" id="PTHR45624:SF52">
    <property type="entry name" value="MITOCHONDRIAL CARRIER"/>
    <property type="match status" value="1"/>
</dbReference>
<dbReference type="OrthoDB" id="3364892at2759"/>
<keyword evidence="10" id="KW-1185">Reference proteome</keyword>
<evidence type="ECO:0000256" key="7">
    <source>
        <dbReference type="ARBA" id="ARBA00023128"/>
    </source>
</evidence>
<evidence type="ECO:0000256" key="5">
    <source>
        <dbReference type="ARBA" id="ARBA00022737"/>
    </source>
</evidence>
<dbReference type="PANTHER" id="PTHR45624">
    <property type="entry name" value="MITOCHONDRIAL BASIC AMINO ACIDS TRANSPORTER-RELATED"/>
    <property type="match status" value="1"/>
</dbReference>
<evidence type="ECO:0000256" key="6">
    <source>
        <dbReference type="ARBA" id="ARBA00022989"/>
    </source>
</evidence>
<comment type="similarity">
    <text evidence="2">Belongs to the mitochondrial carrier (TC 2.A.29) family.</text>
</comment>
<gene>
    <name evidence="9" type="ORF">GSI_13912</name>
</gene>
<evidence type="ECO:0000256" key="1">
    <source>
        <dbReference type="ARBA" id="ARBA00004225"/>
    </source>
</evidence>
<dbReference type="STRING" id="1077348.A0A2G8RRM6"/>
<evidence type="ECO:0000256" key="8">
    <source>
        <dbReference type="ARBA" id="ARBA00023136"/>
    </source>
</evidence>
<sequence>MSAKDDDRVQQQSNSFYAALARTATRSLALYFSRPVRLFRPSKVSGWHSLRGLADSHGQPLSPKYISWLVKEHGWSVIPKHFVPPMLVNGLLGIVLWSTYSEVSSRLEPHLASHPTTLAALSGACAGGAQALLAAPAENMRFALEGTSPATGWSDAWKEVFLKTEPTTPMAHSEQMREARQVRDWMREVGEMAGRGWEGWGWGCAKDICGFAVFFAIFDVTRRCASETKAMSQALLDRTPADAFGPGPESVTRFRSVRKHTPRVVHATTLVAGGAIAGLAYEMASRPWDAMRKAVHHDRLAPPGKQHSIASILLHKAREDGVRAFFANPAHVPHDPSASRMRRRLNAALRTLGRVGPWGVGFLVWEAFGPGLS</sequence>
<name>A0A2G8RRM6_9APHY</name>
<organism evidence="9 10">
    <name type="scientific">Ganoderma sinense ZZ0214-1</name>
    <dbReference type="NCBI Taxonomy" id="1077348"/>
    <lineage>
        <taxon>Eukaryota</taxon>
        <taxon>Fungi</taxon>
        <taxon>Dikarya</taxon>
        <taxon>Basidiomycota</taxon>
        <taxon>Agaricomycotina</taxon>
        <taxon>Agaricomycetes</taxon>
        <taxon>Polyporales</taxon>
        <taxon>Polyporaceae</taxon>
        <taxon>Ganoderma</taxon>
    </lineage>
</organism>
<proteinExistence type="inferred from homology"/>
<reference evidence="9 10" key="1">
    <citation type="journal article" date="2015" name="Sci. Rep.">
        <title>Chromosome-level genome map provides insights into diverse defense mechanisms in the medicinal fungus Ganoderma sinense.</title>
        <authorList>
            <person name="Zhu Y."/>
            <person name="Xu J."/>
            <person name="Sun C."/>
            <person name="Zhou S."/>
            <person name="Xu H."/>
            <person name="Nelson D.R."/>
            <person name="Qian J."/>
            <person name="Song J."/>
            <person name="Luo H."/>
            <person name="Xiang L."/>
            <person name="Li Y."/>
            <person name="Xu Z."/>
            <person name="Ji A."/>
            <person name="Wang L."/>
            <person name="Lu S."/>
            <person name="Hayward A."/>
            <person name="Sun W."/>
            <person name="Li X."/>
            <person name="Schwartz D.C."/>
            <person name="Wang Y."/>
            <person name="Chen S."/>
        </authorList>
    </citation>
    <scope>NUCLEOTIDE SEQUENCE [LARGE SCALE GENOMIC DNA]</scope>
    <source>
        <strain evidence="9 10">ZZ0214-1</strain>
    </source>
</reference>
<evidence type="ECO:0000256" key="4">
    <source>
        <dbReference type="ARBA" id="ARBA00022692"/>
    </source>
</evidence>